<protein>
    <submittedName>
        <fullName evidence="1">Uncharacterized protein</fullName>
    </submittedName>
</protein>
<name>A0A5J4V4I3_9EUKA</name>
<comment type="caution">
    <text evidence="1">The sequence shown here is derived from an EMBL/GenBank/DDBJ whole genome shotgun (WGS) entry which is preliminary data.</text>
</comment>
<evidence type="ECO:0000313" key="2">
    <source>
        <dbReference type="Proteomes" id="UP000324800"/>
    </source>
</evidence>
<dbReference type="AlphaFoldDB" id="A0A5J4V4I3"/>
<gene>
    <name evidence="1" type="ORF">EZS28_027189</name>
</gene>
<sequence length="261" mass="28744">MAISFSRVKHKLLAASFKSLQLINRTELSLQLTSPLSSSKEIISGFSGGITTKSVIHNYKYNEAQFLVKTGNSLNIGLNQLRSNTSENVIGSGIRQQKSSPALNFAHGILINTLQQRLPQAMLSKGETVTLLLTLFHLLTLMRRSFYRQILAGIGMVQFTQQVQTQQYVPLPLAPNGVRVYLVPLENKSKFLTLHLVESMMKYNRNVMLSIVTSAAKWVAAVLHKVLGVVPGPLGAINPIADMIARGVGCTTKKANKFLNR</sequence>
<proteinExistence type="predicted"/>
<evidence type="ECO:0000313" key="1">
    <source>
        <dbReference type="EMBL" id="KAA6377284.1"/>
    </source>
</evidence>
<dbReference type="Proteomes" id="UP000324800">
    <property type="component" value="Unassembled WGS sequence"/>
</dbReference>
<organism evidence="1 2">
    <name type="scientific">Streblomastix strix</name>
    <dbReference type="NCBI Taxonomy" id="222440"/>
    <lineage>
        <taxon>Eukaryota</taxon>
        <taxon>Metamonada</taxon>
        <taxon>Preaxostyla</taxon>
        <taxon>Oxymonadida</taxon>
        <taxon>Streblomastigidae</taxon>
        <taxon>Streblomastix</taxon>
    </lineage>
</organism>
<accession>A0A5J4V4I3</accession>
<reference evidence="1 2" key="1">
    <citation type="submission" date="2019-03" db="EMBL/GenBank/DDBJ databases">
        <title>Single cell metagenomics reveals metabolic interactions within the superorganism composed of flagellate Streblomastix strix and complex community of Bacteroidetes bacteria on its surface.</title>
        <authorList>
            <person name="Treitli S.C."/>
            <person name="Kolisko M."/>
            <person name="Husnik F."/>
            <person name="Keeling P."/>
            <person name="Hampl V."/>
        </authorList>
    </citation>
    <scope>NUCLEOTIDE SEQUENCE [LARGE SCALE GENOMIC DNA]</scope>
    <source>
        <strain evidence="1">ST1C</strain>
    </source>
</reference>
<dbReference type="EMBL" id="SNRW01009931">
    <property type="protein sequence ID" value="KAA6377284.1"/>
    <property type="molecule type" value="Genomic_DNA"/>
</dbReference>